<dbReference type="AlphaFoldDB" id="E9HZC5"/>
<protein>
    <submittedName>
        <fullName evidence="1">Uncharacterized protein</fullName>
    </submittedName>
</protein>
<proteinExistence type="predicted"/>
<dbReference type="PANTHER" id="PTHR33244">
    <property type="entry name" value="INTEGRASE CATALYTIC DOMAIN-CONTAINING PROTEIN-RELATED"/>
    <property type="match status" value="1"/>
</dbReference>
<organism evidence="1 2">
    <name type="scientific">Daphnia pulex</name>
    <name type="common">Water flea</name>
    <dbReference type="NCBI Taxonomy" id="6669"/>
    <lineage>
        <taxon>Eukaryota</taxon>
        <taxon>Metazoa</taxon>
        <taxon>Ecdysozoa</taxon>
        <taxon>Arthropoda</taxon>
        <taxon>Crustacea</taxon>
        <taxon>Branchiopoda</taxon>
        <taxon>Diplostraca</taxon>
        <taxon>Cladocera</taxon>
        <taxon>Anomopoda</taxon>
        <taxon>Daphniidae</taxon>
        <taxon>Daphnia</taxon>
    </lineage>
</organism>
<dbReference type="PhylomeDB" id="E9HZC5"/>
<gene>
    <name evidence="1" type="ORF">DAPPUDRAFT_119745</name>
</gene>
<dbReference type="EMBL" id="GL733311">
    <property type="protein sequence ID" value="EFX62905.1"/>
    <property type="molecule type" value="Genomic_DNA"/>
</dbReference>
<dbReference type="KEGG" id="dpx:DAPPUDRAFT_119745"/>
<reference evidence="1 2" key="1">
    <citation type="journal article" date="2011" name="Science">
        <title>The ecoresponsive genome of Daphnia pulex.</title>
        <authorList>
            <person name="Colbourne J.K."/>
            <person name="Pfrender M.E."/>
            <person name="Gilbert D."/>
            <person name="Thomas W.K."/>
            <person name="Tucker A."/>
            <person name="Oakley T.H."/>
            <person name="Tokishita S."/>
            <person name="Aerts A."/>
            <person name="Arnold G.J."/>
            <person name="Basu M.K."/>
            <person name="Bauer D.J."/>
            <person name="Caceres C.E."/>
            <person name="Carmel L."/>
            <person name="Casola C."/>
            <person name="Choi J.H."/>
            <person name="Detter J.C."/>
            <person name="Dong Q."/>
            <person name="Dusheyko S."/>
            <person name="Eads B.D."/>
            <person name="Frohlich T."/>
            <person name="Geiler-Samerotte K.A."/>
            <person name="Gerlach D."/>
            <person name="Hatcher P."/>
            <person name="Jogdeo S."/>
            <person name="Krijgsveld J."/>
            <person name="Kriventseva E.V."/>
            <person name="Kultz D."/>
            <person name="Laforsch C."/>
            <person name="Lindquist E."/>
            <person name="Lopez J."/>
            <person name="Manak J.R."/>
            <person name="Muller J."/>
            <person name="Pangilinan J."/>
            <person name="Patwardhan R.P."/>
            <person name="Pitluck S."/>
            <person name="Pritham E.J."/>
            <person name="Rechtsteiner A."/>
            <person name="Rho M."/>
            <person name="Rogozin I.B."/>
            <person name="Sakarya O."/>
            <person name="Salamov A."/>
            <person name="Schaack S."/>
            <person name="Shapiro H."/>
            <person name="Shiga Y."/>
            <person name="Skalitzky C."/>
            <person name="Smith Z."/>
            <person name="Souvorov A."/>
            <person name="Sung W."/>
            <person name="Tang Z."/>
            <person name="Tsuchiya D."/>
            <person name="Tu H."/>
            <person name="Vos H."/>
            <person name="Wang M."/>
            <person name="Wolf Y.I."/>
            <person name="Yamagata H."/>
            <person name="Yamada T."/>
            <person name="Ye Y."/>
            <person name="Shaw J.R."/>
            <person name="Andrews J."/>
            <person name="Crease T.J."/>
            <person name="Tang H."/>
            <person name="Lucas S.M."/>
            <person name="Robertson H.M."/>
            <person name="Bork P."/>
            <person name="Koonin E.V."/>
            <person name="Zdobnov E.M."/>
            <person name="Grigoriev I.V."/>
            <person name="Lynch M."/>
            <person name="Boore J.L."/>
        </authorList>
    </citation>
    <scope>NUCLEOTIDE SEQUENCE [LARGE SCALE GENOMIC DNA]</scope>
</reference>
<dbReference type="Proteomes" id="UP000000305">
    <property type="component" value="Unassembled WGS sequence"/>
</dbReference>
<name>E9HZC5_DAPPU</name>
<evidence type="ECO:0000313" key="2">
    <source>
        <dbReference type="Proteomes" id="UP000000305"/>
    </source>
</evidence>
<evidence type="ECO:0000313" key="1">
    <source>
        <dbReference type="EMBL" id="EFX62905.1"/>
    </source>
</evidence>
<keyword evidence="2" id="KW-1185">Reference proteome</keyword>
<dbReference type="OrthoDB" id="10058156at2759"/>
<dbReference type="HOGENOM" id="CLU_553496_0_0_1"/>
<sequence length="493" mass="54744">MAALGLSETDLAASSFDLVMADRSSPLLSIGQRDIHVRYGDRSAHITIVFCPEIRGMLLCRLDCIDLNILHRQYPKPLGRVQSVSFEAPAANPPIEEISTPSGGMFLRDVYIPLEPSAEQILAIKTAITAEFEAVFNQEEGLRQMVGPDMVIQLRDDAVPFYVNGARPIAFGDRADVKRVLDDLVVKNLRSIIPAHRSSYANEWKEAIAARERKAAADAAVRFRYDARTRPLPPLSIGASVRVQDSDTKLWDRVGVIVAIGRYRSYRIKFASGSVLWRNRRFLRLLVPATSAEEAESTSPGGVEDEAAGGDLDSTIVGQRTLPAPAVYYPDTISILLCSHHFPVLVILRSIVHVMLSASTFLLFSPSFPYDIPCRRAFGINQYRRSGGSGRVVVYSCRSRNESKPTARGAAGWEAGGGIRARALRLERSNLFHVRLVLMFFSSSLQCLLVQYSGDLQIAYRHNRLKVNLVVEESCEVRSSTHESCFHQTWGHD</sequence>
<dbReference type="STRING" id="6669.E9HZC5"/>
<dbReference type="InParanoid" id="E9HZC5"/>
<dbReference type="PANTHER" id="PTHR33244:SF3">
    <property type="entry name" value="PEPTIDASE A2 DOMAIN-CONTAINING PROTEIN"/>
    <property type="match status" value="1"/>
</dbReference>
<accession>E9HZC5</accession>